<organism evidence="3 4">
    <name type="scientific">Tetrahymena thermophila (strain SB210)</name>
    <dbReference type="NCBI Taxonomy" id="312017"/>
    <lineage>
        <taxon>Eukaryota</taxon>
        <taxon>Sar</taxon>
        <taxon>Alveolata</taxon>
        <taxon>Ciliophora</taxon>
        <taxon>Intramacronucleata</taxon>
        <taxon>Oligohymenophorea</taxon>
        <taxon>Hymenostomatida</taxon>
        <taxon>Tetrahymenina</taxon>
        <taxon>Tetrahymenidae</taxon>
        <taxon>Tetrahymena</taxon>
    </lineage>
</organism>
<dbReference type="PANTHER" id="PTHR11319">
    <property type="entry name" value="G PROTEIN-COUPLED RECEPTOR-RELATED"/>
    <property type="match status" value="1"/>
</dbReference>
<reference evidence="4" key="1">
    <citation type="journal article" date="2006" name="PLoS Biol.">
        <title>Macronuclear genome sequence of the ciliate Tetrahymena thermophila, a model eukaryote.</title>
        <authorList>
            <person name="Eisen J.A."/>
            <person name="Coyne R.S."/>
            <person name="Wu M."/>
            <person name="Wu D."/>
            <person name="Thiagarajan M."/>
            <person name="Wortman J.R."/>
            <person name="Badger J.H."/>
            <person name="Ren Q."/>
            <person name="Amedeo P."/>
            <person name="Jones K.M."/>
            <person name="Tallon L.J."/>
            <person name="Delcher A.L."/>
            <person name="Salzberg S.L."/>
            <person name="Silva J.C."/>
            <person name="Haas B.J."/>
            <person name="Majoros W.H."/>
            <person name="Farzad M."/>
            <person name="Carlton J.M."/>
            <person name="Smith R.K. Jr."/>
            <person name="Garg J."/>
            <person name="Pearlman R.E."/>
            <person name="Karrer K.M."/>
            <person name="Sun L."/>
            <person name="Manning G."/>
            <person name="Elde N.C."/>
            <person name="Turkewitz A.P."/>
            <person name="Asai D.J."/>
            <person name="Wilkes D.E."/>
            <person name="Wang Y."/>
            <person name="Cai H."/>
            <person name="Collins K."/>
            <person name="Stewart B.A."/>
            <person name="Lee S.R."/>
            <person name="Wilamowska K."/>
            <person name="Weinberg Z."/>
            <person name="Ruzzo W.L."/>
            <person name="Wloga D."/>
            <person name="Gaertig J."/>
            <person name="Frankel J."/>
            <person name="Tsao C.-C."/>
            <person name="Gorovsky M.A."/>
            <person name="Keeling P.J."/>
            <person name="Waller R.F."/>
            <person name="Patron N.J."/>
            <person name="Cherry J.M."/>
            <person name="Stover N.A."/>
            <person name="Krieger C.J."/>
            <person name="del Toro C."/>
            <person name="Ryder H.F."/>
            <person name="Williamson S.C."/>
            <person name="Barbeau R.A."/>
            <person name="Hamilton E.P."/>
            <person name="Orias E."/>
        </authorList>
    </citation>
    <scope>NUCLEOTIDE SEQUENCE [LARGE SCALE GENOMIC DNA]</scope>
    <source>
        <strain evidence="4">SB210</strain>
    </source>
</reference>
<dbReference type="PANTHER" id="PTHR11319:SF35">
    <property type="entry name" value="OUTER MEMBRANE PROTEIN PMPC-RELATED"/>
    <property type="match status" value="1"/>
</dbReference>
<evidence type="ECO:0000313" key="4">
    <source>
        <dbReference type="Proteomes" id="UP000009168"/>
    </source>
</evidence>
<dbReference type="InParanoid" id="Q23H22"/>
<evidence type="ECO:0000256" key="1">
    <source>
        <dbReference type="SAM" id="MobiDB-lite"/>
    </source>
</evidence>
<proteinExistence type="predicted"/>
<feature type="transmembrane region" description="Helical" evidence="2">
    <location>
        <begin position="2197"/>
        <end position="2217"/>
    </location>
</feature>
<dbReference type="GeneID" id="7846546"/>
<feature type="transmembrane region" description="Helical" evidence="2">
    <location>
        <begin position="2257"/>
        <end position="2283"/>
    </location>
</feature>
<feature type="transmembrane region" description="Helical" evidence="2">
    <location>
        <begin position="2419"/>
        <end position="2436"/>
    </location>
</feature>
<keyword evidence="2" id="KW-0472">Membrane</keyword>
<dbReference type="EMBL" id="GG662702">
    <property type="protein sequence ID" value="EAR95825.2"/>
    <property type="molecule type" value="Genomic_DNA"/>
</dbReference>
<feature type="transmembrane region" description="Helical" evidence="2">
    <location>
        <begin position="2348"/>
        <end position="2371"/>
    </location>
</feature>
<feature type="transmembrane region" description="Helical" evidence="2">
    <location>
        <begin position="2474"/>
        <end position="2500"/>
    </location>
</feature>
<sequence length="3094" mass="355351">MLNPQTQQCPGLRQISGNLGDIVDIQAISGTDLIATRDINGEIQILESQTLSIKYTATLNTQSISSFYVSDQLMVGFVLQRSFVVYSLRENMQIYSATASDIMQFVAVTPYVYQQGLGNQQSGQLIIATISSLQKIYLYFVQNDQIQYNIQNSYVLRNMTNPFKLTNDQALPSKVFDFVQSNQVNQTFIAFVSQSGTLISGIIHNVSNSNNTNVQYYYDNYLLTGTVQTFKYLPTINVLAIYYTSGNLCFYDTNKINIINKGNNQIVLNFQTFISNPKICISQLVPITMIKDVQSNSQTYFFFFTQTYFYVYEAQDFVNRNFKFTNYNQINLKFNPFSLSATSIFQLNNTQLFLGFQLGYVGQFNFNKSMISGNYNPSVQGNLLQTKTLTTLGYNTINYINQINDQQYLIRLNSIKISDTNKKTQNYVYDAVQNQAINLQQFSYTFLSSLESLFFSSQFSQNVTVYVNYFVINFYLKLANGKCSSTTANQSVSQIRIYCNNNGVQTLQNYTISDYSQKVIKQYVSFQAYNQKKSYFILSQYNQQFDYSTFCTTPSRLLQDNEQSEEIYLQNTTDYKKRNLQSLKSYINLIIIDSNGINIFQNEPPFQTFSSILSQSPNIFTYQNNEGTIVFIQPNYISFLYILDKSPQYTFQKYIFALQDINNEQLLSNIQIEQFQDFVFITNDDYFLLIIQTANDIKALLYNYNRSWNSQQNNKVINLIKIIDLKSLNVQNQLVGYQALYISYYNLTLIYNINWIYIFFFDKQAYQFNKIDSFYFLQSTALPYIYYSASLSTLHVFISSQLYQLDLQKYVSQQAMDPKQCLVNKYINFQPTLFQQYLNNPLSTNPSFIYDQIQLSGSLLEISFLQQYYTSRSPVYQMNMYAGINYQWNSAHFQIQSTSNTQITQNLILTTYSDSQNQNLINQFTIQGTNQINFSGYQQLMIQNAAFNTNSISQYQIPITFTCLNVQLNNIFFVQKRFTTPLMSIIVGKNFSFQSINFNFMTFYKINSLIQINSQNSLLAIKLTDINIFESSFIDTSIINSPIPIQYTIQNLHIKKNVIISTNGQVRNFINSSSYAINKLLFHHNVLQYVQFIGVQSQSSTFTASISNSMIYNNVILAGSAQQNIILDLELNQQIANSSASFLNLFISQNSVIYELFNKSQITNYFDQTEFSYTQIQEVSQQNQLQFVYIIKLQNVQNIIAENIIFQNNPSINLIFSQISSNVYISNILCSFSKQQQSTSFCIKLINHVNLNATLTNINITNYYSKNDFSLAVQSLTNFMDVQDFTVTNITFSKIQITNVNLKVDSNYQESTVFSIKSYMNANIQIDSLNISNITMNTPDLCINEFSSSLSIFAPYSNLVLTNSNFNNIDNFSQKTTILIIIKQAIIQRLFMNMNNQNNLNNPISGGQAYFRVNKLIIQDSVFKNGFAYQGAGLILSGSTSNSQFTIQNTQFYNLWSTYQGGAIQAVSIQLNSVIQIQSCKFNQIFSGTGGSIYFSSTQSNLIKIQNCIAKNTFASVDGGFLYSENGQIFIRSLYTSENDPQSTDINPQLQKKINQITNGIGPFISVYNTQIQIYDFQIQNATFLKQIPNNDPILFQITQNSQLSISGSQLQGYFSLGGLIFITSSSSATIFNTTISSSMYQNVQIKQKRMLAINSQDVSMIIVNNQGSLFLSGVKIQNNTCSDSKCVSNSIFVNTGNLEVVNSQFQYNKGSYMGGAINLINPVKNTLMINATFAFNKVSQLGGALYIQSSQGQFVSLKNCNFIQNSATIGGALYAVNQENQNNNYMNWLLINKSLFQRNLAQYYGGAYFIKSNATFEQFNNKGNQLVNNTSVLKYGNNYMSSSSRLVLDIQQMKILNQNLDIQQGKGKNQDNYIIQSYKSGATLPNLILNLLDEQGNIINKSYQETLQKEIIISINQADNNYYDFIINQQSEYYFYSTNTSFIIEQLFVIGKPGSFVWLNISSSSKNYIGRDVDQHYILLGLQIRECQEGEIFQQAIGSDDKQDTKILQKCVKCPYGTYQLIAPTLSSPIFECNKCKQNTECKGGNVILVDSGYWRSNNKTDNILQCQNQPSNCLGGYIGNKCLTGTIGPLCEACDLENKYSKAGTFQCATCNNIYINALKIVSVVIFYIFVSQLTSVGILNKIQEKYRYDPTKIIQTSQELKKKNIVVKNLTKKSWREIKKQQQLQSTYSLDASILLKIIVNYFQILVVISTFQIKIPDTITTIISVAGSPSMLISDFSQCFFQQISEQYNLDYLAVSLIGSVLMPVSCSIIFIILGQIMYCRQTYVKSVYIKTSLIYCFLYFQPSIFKQCVNLLYCREIDGIQYISYDLRFQCYTDSYWFLALKIVLPIIITVSILIPVYLAFCILKVKDSQLKIKQFTILRGEYEVQFWYWEMIKMASKLLIMSILIVYDNNIPLKATLVFLILSTYGVLLSKFRPYSLDFYNTLDIVSNKFLLFSILFGYIAYINNGNVFWYLIMSVLLVAANSIFVIWSFRYLLMAYIPAFRAKLNSRIIKFLRLGIVRCILSKKVIRRWLILSWFISFRQELYKKKMINAWSGKIKKDAQNDIHTLIIQKQNSINTPKNKLSINLDQRPSFLKQQTFDSQFYSPTNQRDTKKDLQNSQQMKQSSISKDQTNYQAINIRNLDQCNGIKMFRGKSIFGQMFDLVQSFTNRNLDDQESMDRKSNFPSELNIQINTPMSVHKLITDLQNKTSRSRQRNYGFQDEVLFIKNQEKQLKDSSDIFQEQQSKQIKESSTIDLQIDEVQNNQCVIELKNLNKQQNPLVGKFNQKYLTQITDSASQFDQEATHTESAKNSFKQKKQMKFENLFITKSQDLEKENTLKNIYERNQNAQTQGQILKIELQDMSEGQLENGKTQKGDEKIEHQNELIFNKQGELNLSPLANKMPKKNIIESYELEQITSSSNTDSSKYLQEIPSENQLDNANNINNQNIQFKEDKKLMVFTVLPKYSNRDDQQSENFSNLESQQQFSKNLIQIEQSRSLNFNDNNEYQRNQSENDVLDNLQKVNNEKINYQQQDAQSSQQVEIINEDQIDSNFSQTNEPQVGIEKSEISQIKSQLDNDNILSYDPSNTVN</sequence>
<evidence type="ECO:0000313" key="3">
    <source>
        <dbReference type="EMBL" id="EAR95825.2"/>
    </source>
</evidence>
<keyword evidence="4" id="KW-1185">Reference proteome</keyword>
<feature type="transmembrane region" description="Helical" evidence="2">
    <location>
        <begin position="2120"/>
        <end position="2142"/>
    </location>
</feature>
<evidence type="ECO:0000256" key="2">
    <source>
        <dbReference type="SAM" id="Phobius"/>
    </source>
</evidence>
<gene>
    <name evidence="3" type="ORF">TTHERM_00878190</name>
</gene>
<keyword evidence="2 3" id="KW-0812">Transmembrane</keyword>
<feature type="region of interest" description="Disordered" evidence="1">
    <location>
        <begin position="2609"/>
        <end position="2635"/>
    </location>
</feature>
<dbReference type="Proteomes" id="UP000009168">
    <property type="component" value="Unassembled WGS sequence"/>
</dbReference>
<feature type="compositionally biased region" description="Polar residues" evidence="1">
    <location>
        <begin position="2622"/>
        <end position="2635"/>
    </location>
</feature>
<dbReference type="OrthoDB" id="20615at2759"/>
<name>Q23H22_TETTS</name>
<keyword evidence="2" id="KW-1133">Transmembrane helix</keyword>
<dbReference type="KEGG" id="tet:TTHERM_00878190"/>
<feature type="transmembrane region" description="Helical" evidence="2">
    <location>
        <begin position="739"/>
        <end position="760"/>
    </location>
</feature>
<feature type="transmembrane region" description="Helical" evidence="2">
    <location>
        <begin position="2448"/>
        <end position="2468"/>
    </location>
</feature>
<accession>Q23H22</accession>
<feature type="transmembrane region" description="Helical" evidence="2">
    <location>
        <begin position="781"/>
        <end position="803"/>
    </location>
</feature>
<protein>
    <submittedName>
        <fullName evidence="3">Transmembrane protein, putative</fullName>
    </submittedName>
</protein>
<dbReference type="RefSeq" id="XP_001016070.2">
    <property type="nucleotide sequence ID" value="XM_001016070.2"/>
</dbReference>
<dbReference type="HOGENOM" id="CLU_000507_0_0_1"/>